<dbReference type="Pfam" id="PF13400">
    <property type="entry name" value="Tad"/>
    <property type="match status" value="1"/>
</dbReference>
<keyword evidence="3" id="KW-1185">Reference proteome</keyword>
<evidence type="ECO:0000313" key="3">
    <source>
        <dbReference type="Proteomes" id="UP001500842"/>
    </source>
</evidence>
<evidence type="ECO:0000259" key="1">
    <source>
        <dbReference type="Pfam" id="PF13400"/>
    </source>
</evidence>
<comment type="caution">
    <text evidence="2">The sequence shown here is derived from an EMBL/GenBank/DDBJ whole genome shotgun (WGS) entry which is preliminary data.</text>
</comment>
<dbReference type="NCBIfam" id="TIGR03816">
    <property type="entry name" value="tadE_like_DECH"/>
    <property type="match status" value="1"/>
</dbReference>
<feature type="domain" description="Putative Flp pilus-assembly TadG-like N-terminal" evidence="1">
    <location>
        <begin position="9"/>
        <end position="55"/>
    </location>
</feature>
<protein>
    <recommendedName>
        <fullName evidence="1">Putative Flp pilus-assembly TadG-like N-terminal domain-containing protein</fullName>
    </recommendedName>
</protein>
<accession>A0ABN2AB08</accession>
<reference evidence="2 3" key="1">
    <citation type="journal article" date="2019" name="Int. J. Syst. Evol. Microbiol.">
        <title>The Global Catalogue of Microorganisms (GCM) 10K type strain sequencing project: providing services to taxonomists for standard genome sequencing and annotation.</title>
        <authorList>
            <consortium name="The Broad Institute Genomics Platform"/>
            <consortium name="The Broad Institute Genome Sequencing Center for Infectious Disease"/>
            <person name="Wu L."/>
            <person name="Ma J."/>
        </authorList>
    </citation>
    <scope>NUCLEOTIDE SEQUENCE [LARGE SCALE GENOMIC DNA]</scope>
    <source>
        <strain evidence="2 3">JCM 14942</strain>
    </source>
</reference>
<sequence>MSRIAADRGAATVLAVALAGVLLLVGAATGLVGALLVAHRRAQAAADLSALAAATSLAGRVAHPGRDPCTEATDVAAANGAALVSCRIDGREVVVEVRVTGPRWLGQDQDLVAAARAGPG</sequence>
<dbReference type="RefSeq" id="WP_141005483.1">
    <property type="nucleotide sequence ID" value="NZ_BAAAOR010000014.1"/>
</dbReference>
<proteinExistence type="predicted"/>
<name>A0ABN2AB08_9ACTN</name>
<dbReference type="EMBL" id="BAAAOR010000014">
    <property type="protein sequence ID" value="GAA1515182.1"/>
    <property type="molecule type" value="Genomic_DNA"/>
</dbReference>
<organism evidence="2 3">
    <name type="scientific">Nocardioides humi</name>
    <dbReference type="NCBI Taxonomy" id="449461"/>
    <lineage>
        <taxon>Bacteria</taxon>
        <taxon>Bacillati</taxon>
        <taxon>Actinomycetota</taxon>
        <taxon>Actinomycetes</taxon>
        <taxon>Propionibacteriales</taxon>
        <taxon>Nocardioidaceae</taxon>
        <taxon>Nocardioides</taxon>
    </lineage>
</organism>
<dbReference type="InterPro" id="IPR028087">
    <property type="entry name" value="Tad_N"/>
</dbReference>
<dbReference type="InterPro" id="IPR021202">
    <property type="entry name" value="Rv3654c-like"/>
</dbReference>
<evidence type="ECO:0000313" key="2">
    <source>
        <dbReference type="EMBL" id="GAA1515182.1"/>
    </source>
</evidence>
<gene>
    <name evidence="2" type="ORF">GCM10009788_19450</name>
</gene>
<dbReference type="Proteomes" id="UP001500842">
    <property type="component" value="Unassembled WGS sequence"/>
</dbReference>